<dbReference type="EMBL" id="CP031769">
    <property type="protein sequence ID" value="AXR07821.1"/>
    <property type="molecule type" value="Genomic_DNA"/>
</dbReference>
<organism evidence="2 3">
    <name type="scientific">Salinimonas sediminis</name>
    <dbReference type="NCBI Taxonomy" id="2303538"/>
    <lineage>
        <taxon>Bacteria</taxon>
        <taxon>Pseudomonadati</taxon>
        <taxon>Pseudomonadota</taxon>
        <taxon>Gammaproteobacteria</taxon>
        <taxon>Alteromonadales</taxon>
        <taxon>Alteromonadaceae</taxon>
        <taxon>Alteromonas/Salinimonas group</taxon>
        <taxon>Salinimonas</taxon>
    </lineage>
</organism>
<evidence type="ECO:0000259" key="1">
    <source>
        <dbReference type="PROSITE" id="PS50006"/>
    </source>
</evidence>
<gene>
    <name evidence="2" type="ORF">D0Y50_16495</name>
</gene>
<dbReference type="OrthoDB" id="5953293at2"/>
<dbReference type="PROSITE" id="PS50006">
    <property type="entry name" value="FHA_DOMAIN"/>
    <property type="match status" value="1"/>
</dbReference>
<evidence type="ECO:0000313" key="3">
    <source>
        <dbReference type="Proteomes" id="UP000262073"/>
    </source>
</evidence>
<dbReference type="SUPFAM" id="SSF55781">
    <property type="entry name" value="GAF domain-like"/>
    <property type="match status" value="1"/>
</dbReference>
<dbReference type="RefSeq" id="WP_117318047.1">
    <property type="nucleotide sequence ID" value="NZ_CP031769.1"/>
</dbReference>
<feature type="domain" description="FHA" evidence="1">
    <location>
        <begin position="25"/>
        <end position="74"/>
    </location>
</feature>
<accession>A0A346NQL4</accession>
<keyword evidence="3" id="KW-1185">Reference proteome</keyword>
<dbReference type="InterPro" id="IPR008984">
    <property type="entry name" value="SMAD_FHA_dom_sf"/>
</dbReference>
<dbReference type="Pfam" id="PF01590">
    <property type="entry name" value="GAF"/>
    <property type="match status" value="1"/>
</dbReference>
<reference evidence="2 3" key="1">
    <citation type="submission" date="2018-08" db="EMBL/GenBank/DDBJ databases">
        <title>Salinimonas sediminis sp. nov., a piezophilic bacterium isolated from a deep-sea sediment sample from the New Britain Trench.</title>
        <authorList>
            <person name="Cao J."/>
        </authorList>
    </citation>
    <scope>NUCLEOTIDE SEQUENCE [LARGE SCALE GENOMIC DNA]</scope>
    <source>
        <strain evidence="2 3">N102</strain>
    </source>
</reference>
<dbReference type="InterPro" id="IPR000253">
    <property type="entry name" value="FHA_dom"/>
</dbReference>
<dbReference type="Gene3D" id="2.60.200.20">
    <property type="match status" value="1"/>
</dbReference>
<name>A0A346NQL4_9ALTE</name>
<dbReference type="KEGG" id="salm:D0Y50_16495"/>
<dbReference type="Gene3D" id="3.30.450.40">
    <property type="match status" value="1"/>
</dbReference>
<dbReference type="InterPro" id="IPR029016">
    <property type="entry name" value="GAF-like_dom_sf"/>
</dbReference>
<protein>
    <submittedName>
        <fullName evidence="2">GAF domain-containing protein</fullName>
    </submittedName>
</protein>
<dbReference type="Proteomes" id="UP000262073">
    <property type="component" value="Chromosome"/>
</dbReference>
<dbReference type="Pfam" id="PF00498">
    <property type="entry name" value="FHA"/>
    <property type="match status" value="1"/>
</dbReference>
<sequence length="291" mass="31577">MPLQLAVTQPDGSVREHLLYEGRAYSVGRADEADITIPHPQVSRLHASLQASNDAMWSLTDTSSNGCFSSGSAVSKLIIAQPSSVMFGPVTCQLTPVLPTDVLRADSQQVWREQQLKMHSKQLQQCTSSQALLLLAQECMQQFLGCERAAAMLVSDPGMGTISASYPQWLRQDGFTGSRSFIRQCLATQAVMAVGDLTEEAGLANQQSIIRYNIKAALAVPLMLNDTAIGVLYADSITSRCYFTDTDIALVCRLASLLACRILLLTIDHKINAITHTVASAQKEAFDTNPI</sequence>
<evidence type="ECO:0000313" key="2">
    <source>
        <dbReference type="EMBL" id="AXR07821.1"/>
    </source>
</evidence>
<dbReference type="InterPro" id="IPR003018">
    <property type="entry name" value="GAF"/>
</dbReference>
<dbReference type="SMART" id="SM00065">
    <property type="entry name" value="GAF"/>
    <property type="match status" value="1"/>
</dbReference>
<dbReference type="AlphaFoldDB" id="A0A346NQL4"/>
<dbReference type="SMART" id="SM00240">
    <property type="entry name" value="FHA"/>
    <property type="match status" value="1"/>
</dbReference>
<dbReference type="SUPFAM" id="SSF49879">
    <property type="entry name" value="SMAD/FHA domain"/>
    <property type="match status" value="1"/>
</dbReference>
<proteinExistence type="predicted"/>